<dbReference type="PANTHER" id="PTHR12143:SF39">
    <property type="entry name" value="SECRETED PROTEIN"/>
    <property type="match status" value="1"/>
</dbReference>
<proteinExistence type="predicted"/>
<name>A0A2V1IXM9_9BACT</name>
<dbReference type="GeneID" id="93423119"/>
<dbReference type="GO" id="GO:0005975">
    <property type="term" value="P:carbohydrate metabolic process"/>
    <property type="evidence" value="ECO:0007669"/>
    <property type="project" value="InterPro"/>
</dbReference>
<dbReference type="GO" id="GO:0005829">
    <property type="term" value="C:cytosol"/>
    <property type="evidence" value="ECO:0007669"/>
    <property type="project" value="TreeGrafter"/>
</dbReference>
<organism evidence="7 8">
    <name type="scientific">Paramuribaculum intestinale</name>
    <dbReference type="NCBI Taxonomy" id="2094151"/>
    <lineage>
        <taxon>Bacteria</taxon>
        <taxon>Pseudomonadati</taxon>
        <taxon>Bacteroidota</taxon>
        <taxon>Bacteroidia</taxon>
        <taxon>Bacteroidales</taxon>
        <taxon>Muribaculaceae</taxon>
        <taxon>Paramuribaculum</taxon>
    </lineage>
</organism>
<dbReference type="RefSeq" id="WP_107036114.1">
    <property type="nucleotide sequence ID" value="NZ_CAPCJN010000015.1"/>
</dbReference>
<comment type="subunit">
    <text evidence="2">Monomer.</text>
</comment>
<dbReference type="SUPFAM" id="SSF48208">
    <property type="entry name" value="Six-hairpin glycosidases"/>
    <property type="match status" value="1"/>
</dbReference>
<dbReference type="GO" id="GO:0000224">
    <property type="term" value="F:peptide-N4-(N-acetyl-beta-glucosaminyl)asparagine amidase activity"/>
    <property type="evidence" value="ECO:0007669"/>
    <property type="project" value="TreeGrafter"/>
</dbReference>
<dbReference type="InterPro" id="IPR050883">
    <property type="entry name" value="PNGase"/>
</dbReference>
<evidence type="ECO:0000259" key="5">
    <source>
        <dbReference type="Pfam" id="PF07971"/>
    </source>
</evidence>
<sequence length="742" mass="82400">MNKLLTAAAAAGVIIAAAACSTGNETATETDYAAYVNPFIGAADNGHTFPGATTPFGMIQTSPVTGAVGWRYCSEYVYSDSVIWGFTQTHLNGTGCMDLGDILVMPSDGSRRRDWDQYRSPFDKSTESASPGYYAVTLSAPDVRAELTATPHAALHRYTYNRADSSALLIDLQHGPAWSEAQYHSHVRLCETQWEDSVTLTGHVINSVWASQDYFFVMQFDHPVSDITTLAPATDTERGQRIVAGFDLRPGEQLMMKVALSTTSVDGARRNLQAELPGWDFDAVSDKARADWNSYLGRIDVDGTDTQKTNFYTAFYHSLLQPNMIADVDGSYRNAADSVVKATGGEFYSTFSLWDTYRAAHPFYTLMVPERVDGFVNSLVEQAETQGFLPIWGLWGKETYTMVANHGVPVIAEAYRKGFRGFDADRAFEAIKRTQTVSHPQKSDWEIYTRYGYFPTDSIRAESVSSTLETAYDDYAAADMASLLGRTDDEKIFRERADYYKNLFDSQTGFMRPRLTDGTWRTPFDPASVGHSESVGGDYTEGNAWQYTWHVQHDVPGLIALMGGNDAFADKLDSMFTTELVTTQADVTGLIGQYAHGNEPSHHVTYLYALAGRPWRTQELIRQIVDTQYRPEPDGLSGNDDCGQMSAWYMFSCMGFYPVDPVSATYVIGAPQMPGFTLHLTGGKTFSIRAEGLSKENLYVESVTLNGKPHTSPYITHDEITRGGELVFKMTDRHQSHKSNNR</sequence>
<dbReference type="FunFam" id="1.20.1050.60:FF:000001">
    <property type="entry name" value="Putative alpha-1,2-mannosidase"/>
    <property type="match status" value="1"/>
</dbReference>
<dbReference type="GO" id="GO:0030246">
    <property type="term" value="F:carbohydrate binding"/>
    <property type="evidence" value="ECO:0007669"/>
    <property type="project" value="InterPro"/>
</dbReference>
<protein>
    <submittedName>
        <fullName evidence="7">Glycoside hydrolase family 92 protein</fullName>
    </submittedName>
</protein>
<dbReference type="PANTHER" id="PTHR12143">
    <property type="entry name" value="PEPTIDE N-GLYCANASE PNGASE -RELATED"/>
    <property type="match status" value="1"/>
</dbReference>
<keyword evidence="4" id="KW-0732">Signal</keyword>
<comment type="caution">
    <text evidence="7">The sequence shown here is derived from an EMBL/GenBank/DDBJ whole genome shotgun (WGS) entry which is preliminary data.</text>
</comment>
<dbReference type="FunFam" id="1.20.1610.10:FF:000001">
    <property type="entry name" value="Putative alpha-1,2-mannosidase"/>
    <property type="match status" value="1"/>
</dbReference>
<dbReference type="InterPro" id="IPR012939">
    <property type="entry name" value="Glyco_hydro_92"/>
</dbReference>
<dbReference type="Gene3D" id="1.20.1610.10">
    <property type="entry name" value="alpha-1,2-mannosidases domains"/>
    <property type="match status" value="1"/>
</dbReference>
<dbReference type="Gene3D" id="1.20.1050.60">
    <property type="entry name" value="alpha-1,2-mannosidase"/>
    <property type="match status" value="1"/>
</dbReference>
<feature type="signal peptide" evidence="4">
    <location>
        <begin position="1"/>
        <end position="18"/>
    </location>
</feature>
<evidence type="ECO:0000256" key="4">
    <source>
        <dbReference type="SAM" id="SignalP"/>
    </source>
</evidence>
<accession>A0A2V1IXM9</accession>
<keyword evidence="3" id="KW-0106">Calcium</keyword>
<evidence type="ECO:0000259" key="6">
    <source>
        <dbReference type="Pfam" id="PF17678"/>
    </source>
</evidence>
<feature type="domain" description="Glycosyl hydrolase family 92" evidence="5">
    <location>
        <begin position="267"/>
        <end position="731"/>
    </location>
</feature>
<dbReference type="FunFam" id="3.30.2080.10:FF:000001">
    <property type="entry name" value="Alpha-1,2-mannosidase subfamily"/>
    <property type="match status" value="1"/>
</dbReference>
<dbReference type="GO" id="GO:0006516">
    <property type="term" value="P:glycoprotein catabolic process"/>
    <property type="evidence" value="ECO:0007669"/>
    <property type="project" value="TreeGrafter"/>
</dbReference>
<dbReference type="Gene3D" id="2.70.98.10">
    <property type="match status" value="1"/>
</dbReference>
<evidence type="ECO:0000256" key="1">
    <source>
        <dbReference type="ARBA" id="ARBA00001913"/>
    </source>
</evidence>
<dbReference type="AlphaFoldDB" id="A0A2V1IXM9"/>
<comment type="cofactor">
    <cofactor evidence="1">
        <name>Ca(2+)</name>
        <dbReference type="ChEBI" id="CHEBI:29108"/>
    </cofactor>
</comment>
<dbReference type="NCBIfam" id="TIGR01180">
    <property type="entry name" value="aman2_put"/>
    <property type="match status" value="1"/>
</dbReference>
<reference evidence="8" key="1">
    <citation type="submission" date="2018-02" db="EMBL/GenBank/DDBJ databases">
        <authorList>
            <person name="Clavel T."/>
            <person name="Strowig T."/>
        </authorList>
    </citation>
    <scope>NUCLEOTIDE SEQUENCE [LARGE SCALE GENOMIC DNA]</scope>
    <source>
        <strain evidence="8">DSM 100764</strain>
    </source>
</reference>
<dbReference type="PROSITE" id="PS51257">
    <property type="entry name" value="PROKAR_LIPOPROTEIN"/>
    <property type="match status" value="1"/>
</dbReference>
<feature type="domain" description="Glycosyl hydrolase family 92 N-terminal" evidence="6">
    <location>
        <begin position="35"/>
        <end position="261"/>
    </location>
</feature>
<keyword evidence="8" id="KW-1185">Reference proteome</keyword>
<dbReference type="InterPro" id="IPR014718">
    <property type="entry name" value="GH-type_carb-bd"/>
</dbReference>
<feature type="chain" id="PRO_5015853054" evidence="4">
    <location>
        <begin position="19"/>
        <end position="742"/>
    </location>
</feature>
<gene>
    <name evidence="7" type="ORF">C5O25_07475</name>
</gene>
<evidence type="ECO:0000256" key="3">
    <source>
        <dbReference type="ARBA" id="ARBA00022837"/>
    </source>
</evidence>
<dbReference type="Pfam" id="PF07971">
    <property type="entry name" value="Glyco_hydro_92"/>
    <property type="match status" value="1"/>
</dbReference>
<evidence type="ECO:0000256" key="2">
    <source>
        <dbReference type="ARBA" id="ARBA00011245"/>
    </source>
</evidence>
<dbReference type="InterPro" id="IPR041371">
    <property type="entry name" value="GH92_N"/>
</dbReference>
<dbReference type="InterPro" id="IPR008928">
    <property type="entry name" value="6-hairpin_glycosidase_sf"/>
</dbReference>
<dbReference type="EMBL" id="PUBV01000013">
    <property type="protein sequence ID" value="PWB07381.1"/>
    <property type="molecule type" value="Genomic_DNA"/>
</dbReference>
<dbReference type="Pfam" id="PF17678">
    <property type="entry name" value="Glyco_hydro_92N"/>
    <property type="match status" value="1"/>
</dbReference>
<evidence type="ECO:0000313" key="7">
    <source>
        <dbReference type="EMBL" id="PWB07381.1"/>
    </source>
</evidence>
<dbReference type="Gene3D" id="3.30.2080.10">
    <property type="entry name" value="GH92 mannosidase domain"/>
    <property type="match status" value="1"/>
</dbReference>
<evidence type="ECO:0000313" key="8">
    <source>
        <dbReference type="Proteomes" id="UP000244925"/>
    </source>
</evidence>
<keyword evidence="7" id="KW-0378">Hydrolase</keyword>
<dbReference type="InterPro" id="IPR005887">
    <property type="entry name" value="GH92_a_mannosidase_put"/>
</dbReference>
<dbReference type="Proteomes" id="UP000244925">
    <property type="component" value="Unassembled WGS sequence"/>
</dbReference>